<organism evidence="4 5">
    <name type="scientific">Selenomonas ruminantium</name>
    <dbReference type="NCBI Taxonomy" id="971"/>
    <lineage>
        <taxon>Bacteria</taxon>
        <taxon>Bacillati</taxon>
        <taxon>Bacillota</taxon>
        <taxon>Negativicutes</taxon>
        <taxon>Selenomonadales</taxon>
        <taxon>Selenomonadaceae</taxon>
        <taxon>Selenomonas</taxon>
    </lineage>
</organism>
<dbReference type="FunFam" id="3.40.50.1970:FF:000003">
    <property type="entry name" value="Alcohol dehydrogenase, iron-containing"/>
    <property type="match status" value="1"/>
</dbReference>
<dbReference type="PANTHER" id="PTHR11496:SF103">
    <property type="entry name" value="DEHYDROGENASE, PUTATIVE-RELATED"/>
    <property type="match status" value="1"/>
</dbReference>
<accession>A0A1M6UL41</accession>
<evidence type="ECO:0000313" key="5">
    <source>
        <dbReference type="Proteomes" id="UP000184263"/>
    </source>
</evidence>
<reference evidence="4 5" key="1">
    <citation type="submission" date="2016-11" db="EMBL/GenBank/DDBJ databases">
        <authorList>
            <person name="Jaros S."/>
            <person name="Januszkiewicz K."/>
            <person name="Wedrychowicz H."/>
        </authorList>
    </citation>
    <scope>NUCLEOTIDE SEQUENCE [LARGE SCALE GENOMIC DNA]</scope>
    <source>
        <strain evidence="4 5">HD4</strain>
    </source>
</reference>
<feature type="domain" description="Alcohol dehydrogenase iron-type/glycerol dehydrogenase GldA" evidence="2">
    <location>
        <begin position="8"/>
        <end position="179"/>
    </location>
</feature>
<dbReference type="Pfam" id="PF00465">
    <property type="entry name" value="Fe-ADH"/>
    <property type="match status" value="1"/>
</dbReference>
<evidence type="ECO:0000259" key="2">
    <source>
        <dbReference type="Pfam" id="PF00465"/>
    </source>
</evidence>
<dbReference type="PANTHER" id="PTHR11496">
    <property type="entry name" value="ALCOHOL DEHYDROGENASE"/>
    <property type="match status" value="1"/>
</dbReference>
<dbReference type="OrthoDB" id="1623957at2"/>
<dbReference type="Proteomes" id="UP000184263">
    <property type="component" value="Unassembled WGS sequence"/>
</dbReference>
<keyword evidence="1" id="KW-0560">Oxidoreductase</keyword>
<dbReference type="RefSeq" id="WP_073089778.1">
    <property type="nucleotide sequence ID" value="NZ_FRBC01000013.1"/>
</dbReference>
<dbReference type="EMBL" id="FRBC01000013">
    <property type="protein sequence ID" value="SHK69850.1"/>
    <property type="molecule type" value="Genomic_DNA"/>
</dbReference>
<evidence type="ECO:0000313" key="4">
    <source>
        <dbReference type="EMBL" id="SHK69850.1"/>
    </source>
</evidence>
<name>A0A1M6UL41_SELRU</name>
<dbReference type="SUPFAM" id="SSF56796">
    <property type="entry name" value="Dehydroquinate synthase-like"/>
    <property type="match status" value="1"/>
</dbReference>
<proteinExistence type="predicted"/>
<dbReference type="GO" id="GO:0046872">
    <property type="term" value="F:metal ion binding"/>
    <property type="evidence" value="ECO:0007669"/>
    <property type="project" value="InterPro"/>
</dbReference>
<dbReference type="AlphaFoldDB" id="A0A1M6UL41"/>
<protein>
    <submittedName>
        <fullName evidence="4">Alcohol dehydrogenase</fullName>
    </submittedName>
</protein>
<dbReference type="InterPro" id="IPR001670">
    <property type="entry name" value="ADH_Fe/GldA"/>
</dbReference>
<feature type="domain" description="Fe-containing alcohol dehydrogenase-like C-terminal" evidence="3">
    <location>
        <begin position="191"/>
        <end position="353"/>
    </location>
</feature>
<dbReference type="Gene3D" id="3.40.50.1970">
    <property type="match status" value="1"/>
</dbReference>
<dbReference type="InterPro" id="IPR056798">
    <property type="entry name" value="ADH_Fe_C"/>
</dbReference>
<dbReference type="Gene3D" id="1.20.1090.10">
    <property type="entry name" value="Dehydroquinate synthase-like - alpha domain"/>
    <property type="match status" value="1"/>
</dbReference>
<sequence>MNFTWEVPTRIHFGTNICAEALSKEKEILFNRRALLVFTGHTLQDNGTLDKVKGLLEENGCAMVTTYGGHGSNPEICEAEEAGRIVRENKLNLIVGFGGGSAIDLAKGAAVAAASDISLSDYLVKGIPAPENLLPIIAMPTTAGTGSELSKGAILSDKNLAIKSGIRGKSQAPKVAIVDAAFTWSMPKQLTMETGFDALAHAIESYISLKANRHSENLSLQAIKIIGENLRKLNENLDDHEAREKMSYASMLMGMNLYNVGNCLPHRMQYPIGALTGTSHAAGLAALYPSWMKEEYKVCSEKIIRLFELLELNKPKDANDVKKIIKDFIMRIQIYEPLSGMGVETKDIGLMIQKIKGDLSSDAIAVKTDITEYIYLESLT</sequence>
<dbReference type="GO" id="GO:0004022">
    <property type="term" value="F:alcohol dehydrogenase (NAD+) activity"/>
    <property type="evidence" value="ECO:0007669"/>
    <property type="project" value="TreeGrafter"/>
</dbReference>
<gene>
    <name evidence="4" type="ORF">SAMN05216582_11316</name>
</gene>
<dbReference type="InterPro" id="IPR039697">
    <property type="entry name" value="Alcohol_dehydrogenase_Fe"/>
</dbReference>
<evidence type="ECO:0000259" key="3">
    <source>
        <dbReference type="Pfam" id="PF25137"/>
    </source>
</evidence>
<evidence type="ECO:0000256" key="1">
    <source>
        <dbReference type="ARBA" id="ARBA00023002"/>
    </source>
</evidence>
<dbReference type="Pfam" id="PF25137">
    <property type="entry name" value="ADH_Fe_C"/>
    <property type="match status" value="1"/>
</dbReference>